<accession>A0A7R9IH12</accession>
<sequence>MLTRLRAPKRVGSMTHMTTGRVMAALIQARERKGSLLSKTWLIDHQVDAQIPATVPSLVFILTNFRDIVLGRVENHFDKTTSSTPDKDSNLDLPVIGSLVYCESSALDHAATKVGGGSRFHPPLTSHVCVCLVLTLSPRANVSYSDHLGRRYITRPCIVTEPLGNGGTRVLE</sequence>
<organism evidence="1">
    <name type="scientific">Timema tahoe</name>
    <dbReference type="NCBI Taxonomy" id="61484"/>
    <lineage>
        <taxon>Eukaryota</taxon>
        <taxon>Metazoa</taxon>
        <taxon>Ecdysozoa</taxon>
        <taxon>Arthropoda</taxon>
        <taxon>Hexapoda</taxon>
        <taxon>Insecta</taxon>
        <taxon>Pterygota</taxon>
        <taxon>Neoptera</taxon>
        <taxon>Polyneoptera</taxon>
        <taxon>Phasmatodea</taxon>
        <taxon>Timematodea</taxon>
        <taxon>Timematoidea</taxon>
        <taxon>Timematidae</taxon>
        <taxon>Timema</taxon>
    </lineage>
</organism>
<proteinExistence type="predicted"/>
<name>A0A7R9IH12_9NEOP</name>
<protein>
    <submittedName>
        <fullName evidence="1">Uncharacterized protein</fullName>
    </submittedName>
</protein>
<reference evidence="1" key="1">
    <citation type="submission" date="2020-11" db="EMBL/GenBank/DDBJ databases">
        <authorList>
            <person name="Tran Van P."/>
        </authorList>
    </citation>
    <scope>NUCLEOTIDE SEQUENCE</scope>
</reference>
<dbReference type="AlphaFoldDB" id="A0A7R9IH12"/>
<evidence type="ECO:0000313" key="1">
    <source>
        <dbReference type="EMBL" id="CAD7458112.1"/>
    </source>
</evidence>
<gene>
    <name evidence="1" type="ORF">TTEB3V08_LOCUS6098</name>
</gene>
<dbReference type="EMBL" id="OE002084">
    <property type="protein sequence ID" value="CAD7458112.1"/>
    <property type="molecule type" value="Genomic_DNA"/>
</dbReference>